<dbReference type="EMBL" id="FJNE01000006">
    <property type="protein sequence ID" value="CZQ97113.1"/>
    <property type="molecule type" value="Genomic_DNA"/>
</dbReference>
<evidence type="ECO:0000256" key="4">
    <source>
        <dbReference type="ARBA" id="ARBA00022679"/>
    </source>
</evidence>
<dbReference type="RefSeq" id="WP_087033649.1">
    <property type="nucleotide sequence ID" value="NZ_FJNE01000006.1"/>
</dbReference>
<dbReference type="Gene3D" id="3.90.550.10">
    <property type="entry name" value="Spore Coat Polysaccharide Biosynthesis Protein SpsA, Chain A"/>
    <property type="match status" value="1"/>
</dbReference>
<dbReference type="GO" id="GO:0006011">
    <property type="term" value="P:UDP-alpha-D-glucose metabolic process"/>
    <property type="evidence" value="ECO:0007669"/>
    <property type="project" value="InterPro"/>
</dbReference>
<evidence type="ECO:0000259" key="8">
    <source>
        <dbReference type="Pfam" id="PF00483"/>
    </source>
</evidence>
<feature type="domain" description="Nucleotidyl transferase" evidence="8">
    <location>
        <begin position="6"/>
        <end position="264"/>
    </location>
</feature>
<evidence type="ECO:0000256" key="1">
    <source>
        <dbReference type="ARBA" id="ARBA00005136"/>
    </source>
</evidence>
<comment type="similarity">
    <text evidence="2 7">Belongs to the UDPGP type 2 family.</text>
</comment>
<dbReference type="OrthoDB" id="9803871at2"/>
<keyword evidence="5 7" id="KW-0548">Nucleotidyltransferase</keyword>
<dbReference type="PANTHER" id="PTHR43197:SF1">
    <property type="entry name" value="UTP--GLUCOSE-1-PHOSPHATE URIDYLYLTRANSFERASE"/>
    <property type="match status" value="1"/>
</dbReference>
<accession>A0A143YTD1</accession>
<evidence type="ECO:0000256" key="6">
    <source>
        <dbReference type="ARBA" id="ARBA00048128"/>
    </source>
</evidence>
<dbReference type="InterPro" id="IPR005835">
    <property type="entry name" value="NTP_transferase_dom"/>
</dbReference>
<gene>
    <name evidence="9" type="ORF">Tpal_2100</name>
</gene>
<dbReference type="GO" id="GO:0003983">
    <property type="term" value="F:UTP:glucose-1-phosphate uridylyltransferase activity"/>
    <property type="evidence" value="ECO:0007669"/>
    <property type="project" value="UniProtKB-EC"/>
</dbReference>
<dbReference type="InterPro" id="IPR029044">
    <property type="entry name" value="Nucleotide-diphossugar_trans"/>
</dbReference>
<evidence type="ECO:0000256" key="2">
    <source>
        <dbReference type="ARBA" id="ARBA00006890"/>
    </source>
</evidence>
<dbReference type="CDD" id="cd02541">
    <property type="entry name" value="UGPase_prokaryotic"/>
    <property type="match status" value="1"/>
</dbReference>
<organism evidence="9 10">
    <name type="scientific">Trichococcus palustris</name>
    <dbReference type="NCBI Taxonomy" id="140314"/>
    <lineage>
        <taxon>Bacteria</taxon>
        <taxon>Bacillati</taxon>
        <taxon>Bacillota</taxon>
        <taxon>Bacilli</taxon>
        <taxon>Lactobacillales</taxon>
        <taxon>Carnobacteriaceae</taxon>
        <taxon>Trichococcus</taxon>
    </lineage>
</organism>
<keyword evidence="4 7" id="KW-0808">Transferase</keyword>
<dbReference type="AlphaFoldDB" id="A0A143YTD1"/>
<dbReference type="EC" id="2.7.7.9" evidence="3 7"/>
<sequence length="293" mass="32782">MSKVRKAVIPAAGLGTRFLPATKAMAKEMMPIVDTPSIQYVVEEAIASGIEEIIIISGKGKSPIEDHFDVNFALEENLKEKGKDKMLAMVQKTNLPHIHYVRQAYPRGLGDAILQAETFIGNEPFVVLLGDDIMPNEVPLTKSLIDTYNQTDCGVVATMRIQNEATNRYGIIDIKEQVSEHTYSVNHFIEKPSPETAPSNLAIIGRYLLTPEIFDILRNQEPDEGNEVQLTDAIESLNKIHPLVAYEYTGKRYDVGDKYGLLVANIEFGLENKDTKEHMHDYIIALGKELKRV</sequence>
<dbReference type="Proteomes" id="UP000242754">
    <property type="component" value="Unassembled WGS sequence"/>
</dbReference>
<evidence type="ECO:0000256" key="7">
    <source>
        <dbReference type="RuleBase" id="RU361259"/>
    </source>
</evidence>
<dbReference type="STRING" id="140314.SAMN04488076_104139"/>
<evidence type="ECO:0000256" key="5">
    <source>
        <dbReference type="ARBA" id="ARBA00022695"/>
    </source>
</evidence>
<dbReference type="InterPro" id="IPR005771">
    <property type="entry name" value="GalU_uridylyltTrfase_bac/arc"/>
</dbReference>
<evidence type="ECO:0000313" key="9">
    <source>
        <dbReference type="EMBL" id="CZQ97113.1"/>
    </source>
</evidence>
<comment type="pathway">
    <text evidence="1">Carbohydrate metabolism; nucleotide-sugar metabolism.</text>
</comment>
<protein>
    <recommendedName>
        <fullName evidence="3 7">UTP--glucose-1-phosphate uridylyltransferase</fullName>
        <ecNumber evidence="3 7">2.7.7.9</ecNumber>
    </recommendedName>
    <alternativeName>
        <fullName evidence="7">UDP-glucose pyrophosphorylase</fullName>
    </alternativeName>
</protein>
<dbReference type="SUPFAM" id="SSF53448">
    <property type="entry name" value="Nucleotide-diphospho-sugar transferases"/>
    <property type="match status" value="1"/>
</dbReference>
<dbReference type="Pfam" id="PF00483">
    <property type="entry name" value="NTP_transferase"/>
    <property type="match status" value="1"/>
</dbReference>
<proteinExistence type="inferred from homology"/>
<keyword evidence="10" id="KW-1185">Reference proteome</keyword>
<dbReference type="NCBIfam" id="TIGR01099">
    <property type="entry name" value="galU"/>
    <property type="match status" value="1"/>
</dbReference>
<name>A0A143YTD1_9LACT</name>
<reference evidence="9 10" key="1">
    <citation type="submission" date="2016-02" db="EMBL/GenBank/DDBJ databases">
        <authorList>
            <person name="Wen L."/>
            <person name="He K."/>
            <person name="Yang H."/>
        </authorList>
    </citation>
    <scope>NUCLEOTIDE SEQUENCE [LARGE SCALE GENOMIC DNA]</scope>
    <source>
        <strain evidence="9">Trichococcus palustris</strain>
    </source>
</reference>
<evidence type="ECO:0000256" key="3">
    <source>
        <dbReference type="ARBA" id="ARBA00012415"/>
    </source>
</evidence>
<evidence type="ECO:0000313" key="10">
    <source>
        <dbReference type="Proteomes" id="UP000242754"/>
    </source>
</evidence>
<comment type="catalytic activity">
    <reaction evidence="6 7">
        <text>alpha-D-glucose 1-phosphate + UTP + H(+) = UDP-alpha-D-glucose + diphosphate</text>
        <dbReference type="Rhea" id="RHEA:19889"/>
        <dbReference type="ChEBI" id="CHEBI:15378"/>
        <dbReference type="ChEBI" id="CHEBI:33019"/>
        <dbReference type="ChEBI" id="CHEBI:46398"/>
        <dbReference type="ChEBI" id="CHEBI:58601"/>
        <dbReference type="ChEBI" id="CHEBI:58885"/>
        <dbReference type="EC" id="2.7.7.9"/>
    </reaction>
</comment>
<dbReference type="PANTHER" id="PTHR43197">
    <property type="entry name" value="UTP--GLUCOSE-1-PHOSPHATE URIDYLYLTRANSFERASE"/>
    <property type="match status" value="1"/>
</dbReference>
<dbReference type="UniPathway" id="UPA00215"/>